<dbReference type="EMBL" id="CM044703">
    <property type="protein sequence ID" value="KAI5673067.1"/>
    <property type="molecule type" value="Genomic_DNA"/>
</dbReference>
<reference evidence="2" key="1">
    <citation type="journal article" date="2023" name="Nat. Plants">
        <title>Single-cell RNA sequencing provides a high-resolution roadmap for understanding the multicellular compartmentation of specialized metabolism.</title>
        <authorList>
            <person name="Sun S."/>
            <person name="Shen X."/>
            <person name="Li Y."/>
            <person name="Li Y."/>
            <person name="Wang S."/>
            <person name="Li R."/>
            <person name="Zhang H."/>
            <person name="Shen G."/>
            <person name="Guo B."/>
            <person name="Wei J."/>
            <person name="Xu J."/>
            <person name="St-Pierre B."/>
            <person name="Chen S."/>
            <person name="Sun C."/>
        </authorList>
    </citation>
    <scope>NUCLEOTIDE SEQUENCE [LARGE SCALE GENOMIC DNA]</scope>
</reference>
<evidence type="ECO:0000313" key="1">
    <source>
        <dbReference type="EMBL" id="KAI5673067.1"/>
    </source>
</evidence>
<gene>
    <name evidence="1" type="ORF">M9H77_13431</name>
</gene>
<sequence>MSSRKEEERNEKIIRGLMKLPPNRRCINCNSLGPQYVCTNFWTFVCITCSGIHREFTHRVKSVSMAKFTSQEVEALQKGGNQRAREMYLKEWDSQRLRLPDNSNVDKIREFIKNVYIDKRFVGGKSSDKPPRDSQKLSSHEEETRRASSYHSYSQSPPYDFQYEERRYGRHAPVLSRKPGSDRGLYDRKFSSFLSPSRLSDRSSSHFSDHVYEDGFANEQSNARISDYSASSGGDPFRSGVQSPNFQKDIGSPSSETSRDFSGEDVVNYTGNRYQDSQSRRDGGGMPCPQRTASSGSFGSLDSTSLSSKSINYAGLVDVAPQDEKPVEAHYKDVSTFASFPQSSVPGSSDGLDLFSLPFAPKDVTSTASSRGIANLPGKSDGLDPFSAPYAPENVTFTAPTTKMSDVPELSSAQGLALFEPASTRAPSFVSHKLPQTFPPSSLDFFSEMPHVQPAATVSEKSSDVLVPQNEGWATFDMPQHSAPVVAQNYASAPIPSSNDNPAIDQFVSLDQWPSFQEFTTHTLSSSQTSWDDAPERVKTTTKASWNTFEDSSEQLPFQNILKSSSQDALYQPSTSDQFLSEFTKDESQSVTVDSLHPLPGVSSHSSMTTEDLTTLPTMAHGIHSYPADHKSTNPFELPYDPEIECGNTSQFWNMGSLQAALPDGQNPTSFTSVPNQSWFHQDPVAPYGSEGTLSFMAVQASNTHIATVPTQGPVASIGGNPFA</sequence>
<protein>
    <submittedName>
        <fullName evidence="1">Uncharacterized protein</fullName>
    </submittedName>
</protein>
<proteinExistence type="predicted"/>
<keyword evidence="2" id="KW-1185">Reference proteome</keyword>
<name>A0ACC0BKD4_CATRO</name>
<accession>A0ACC0BKD4</accession>
<organism evidence="1 2">
    <name type="scientific">Catharanthus roseus</name>
    <name type="common">Madagascar periwinkle</name>
    <name type="synonym">Vinca rosea</name>
    <dbReference type="NCBI Taxonomy" id="4058"/>
    <lineage>
        <taxon>Eukaryota</taxon>
        <taxon>Viridiplantae</taxon>
        <taxon>Streptophyta</taxon>
        <taxon>Embryophyta</taxon>
        <taxon>Tracheophyta</taxon>
        <taxon>Spermatophyta</taxon>
        <taxon>Magnoliopsida</taxon>
        <taxon>eudicotyledons</taxon>
        <taxon>Gunneridae</taxon>
        <taxon>Pentapetalae</taxon>
        <taxon>asterids</taxon>
        <taxon>lamiids</taxon>
        <taxon>Gentianales</taxon>
        <taxon>Apocynaceae</taxon>
        <taxon>Rauvolfioideae</taxon>
        <taxon>Vinceae</taxon>
        <taxon>Catharanthinae</taxon>
        <taxon>Catharanthus</taxon>
    </lineage>
</organism>
<comment type="caution">
    <text evidence="1">The sequence shown here is derived from an EMBL/GenBank/DDBJ whole genome shotgun (WGS) entry which is preliminary data.</text>
</comment>
<dbReference type="Proteomes" id="UP001060085">
    <property type="component" value="Linkage Group LG03"/>
</dbReference>
<evidence type="ECO:0000313" key="2">
    <source>
        <dbReference type="Proteomes" id="UP001060085"/>
    </source>
</evidence>